<dbReference type="InterPro" id="IPR000719">
    <property type="entry name" value="Prot_kinase_dom"/>
</dbReference>
<evidence type="ECO:0000256" key="5">
    <source>
        <dbReference type="ARBA" id="ARBA00022777"/>
    </source>
</evidence>
<reference evidence="13 14" key="1">
    <citation type="submission" date="2014-04" db="EMBL/GenBank/DDBJ databases">
        <authorList>
            <consortium name="DOE Joint Genome Institute"/>
            <person name="Kuo A."/>
            <person name="Zuccaro A."/>
            <person name="Kohler A."/>
            <person name="Nagy L.G."/>
            <person name="Floudas D."/>
            <person name="Copeland A."/>
            <person name="Barry K.W."/>
            <person name="Cichocki N."/>
            <person name="Veneault-Fourrey C."/>
            <person name="LaButti K."/>
            <person name="Lindquist E.A."/>
            <person name="Lipzen A."/>
            <person name="Lundell T."/>
            <person name="Morin E."/>
            <person name="Murat C."/>
            <person name="Sun H."/>
            <person name="Tunlid A."/>
            <person name="Henrissat B."/>
            <person name="Grigoriev I.V."/>
            <person name="Hibbett D.S."/>
            <person name="Martin F."/>
            <person name="Nordberg H.P."/>
            <person name="Cantor M.N."/>
            <person name="Hua S.X."/>
        </authorList>
    </citation>
    <scope>NUCLEOTIDE SEQUENCE [LARGE SCALE GENOMIC DNA]</scope>
    <source>
        <strain evidence="13 14">MAFF 305830</strain>
    </source>
</reference>
<comment type="catalytic activity">
    <reaction evidence="9">
        <text>L-seryl-[protein] + ATP = O-phospho-L-seryl-[protein] + ADP + H(+)</text>
        <dbReference type="Rhea" id="RHEA:17989"/>
        <dbReference type="Rhea" id="RHEA-COMP:9863"/>
        <dbReference type="Rhea" id="RHEA-COMP:11604"/>
        <dbReference type="ChEBI" id="CHEBI:15378"/>
        <dbReference type="ChEBI" id="CHEBI:29999"/>
        <dbReference type="ChEBI" id="CHEBI:30616"/>
        <dbReference type="ChEBI" id="CHEBI:83421"/>
        <dbReference type="ChEBI" id="CHEBI:456216"/>
        <dbReference type="EC" id="2.7.11.1"/>
    </reaction>
</comment>
<dbReference type="GO" id="GO:0005634">
    <property type="term" value="C:nucleus"/>
    <property type="evidence" value="ECO:0007669"/>
    <property type="project" value="TreeGrafter"/>
</dbReference>
<dbReference type="Pfam" id="PF00069">
    <property type="entry name" value="Pkinase"/>
    <property type="match status" value="2"/>
</dbReference>
<organism evidence="13 14">
    <name type="scientific">Serendipita vermifera MAFF 305830</name>
    <dbReference type="NCBI Taxonomy" id="933852"/>
    <lineage>
        <taxon>Eukaryota</taxon>
        <taxon>Fungi</taxon>
        <taxon>Dikarya</taxon>
        <taxon>Basidiomycota</taxon>
        <taxon>Agaricomycotina</taxon>
        <taxon>Agaricomycetes</taxon>
        <taxon>Sebacinales</taxon>
        <taxon>Serendipitaceae</taxon>
        <taxon>Serendipita</taxon>
    </lineage>
</organism>
<sequence length="805" mass="88474">MHANAEPSRPQGLFPLHSNEDLDDTASISPLSSTTSTVDAPLARPSPNMALSTRSSWLPILESENNQLVLYNPTSHALTITRTSLLPARRVLYGHPNIEGISPNNNTQLAPIPSRSRSANGSGPAENGDALLSPGLQKFCPWCSRPYPTEPIDHLDQSHHHEYSNRFTRDGPLRRAPNYFKLLEQANQQAQSRPASPPLISDSNSSPRNRLAEVLSPTTPATPERTEAPLDDIGNRPTKLGLNTSIINGGADSPLPGTPKRRFGESSMAQGYFAAFFKEERRLGMGANGSVYLCQHVLDGNYLGHFAVKKIAVGHSHDYLLRILKEVRLLETLRHPNIVSYHHSWLETTRFSSFGPSIPTLHVLMEWAECGSLDDLIDARQGKGSMETGEIGGVEMGNEERIRAFRANRKARGSLGFDAKPRKKGVGAGVHLLSADEIKSFMIDIVSGLAFLHDRSILHLDLKLGNVLLTKDEDRIIPRAMLSDFGTSQDALQGPRIRSGNTGTVEYSAPEALRLNAAGKLQPVDARSDMWSLGMILHKLIFFRLPYPDIDPTDVNGIEREVLAYPGWKAAADPGAVANCKHRGLPRELLILLEGLLSTNPRERPSSERVLSALKDGNLEPPSRAGKRRDASSSRARRGSSSSPSVEHTSFPPESLKLTLLKPSEMVSPPDATDEEDVYQSSPSSPLISKLKHSRRASLNDSLTAIPNLLLPAPVRAFRRNRLKDFRTALLVLKIVSLSRTCRSGYPVIWVQVLVTVLAALDVWMESEEEGNEVKDLRTSAVLCCMHLLLLGIIRWDSRLGLCVP</sequence>
<dbReference type="Gene3D" id="3.30.200.20">
    <property type="entry name" value="Phosphorylase Kinase, domain 1"/>
    <property type="match status" value="1"/>
</dbReference>
<dbReference type="Proteomes" id="UP000054097">
    <property type="component" value="Unassembled WGS sequence"/>
</dbReference>
<evidence type="ECO:0000256" key="10">
    <source>
        <dbReference type="PROSITE-ProRule" id="PRU10141"/>
    </source>
</evidence>
<feature type="region of interest" description="Disordered" evidence="11">
    <location>
        <begin position="1"/>
        <end position="47"/>
    </location>
</feature>
<keyword evidence="2" id="KW-0723">Serine/threonine-protein kinase</keyword>
<feature type="compositionally biased region" description="Polar residues" evidence="11">
    <location>
        <begin position="102"/>
        <end position="121"/>
    </location>
</feature>
<dbReference type="Gene3D" id="1.10.510.10">
    <property type="entry name" value="Transferase(Phosphotransferase) domain 1"/>
    <property type="match status" value="1"/>
</dbReference>
<evidence type="ECO:0000256" key="3">
    <source>
        <dbReference type="ARBA" id="ARBA00022679"/>
    </source>
</evidence>
<dbReference type="AlphaFoldDB" id="A0A0C2WVA1"/>
<comment type="similarity">
    <text evidence="7">Belongs to the protein kinase superfamily. Ser/Thr protein kinase family. GCN2 subfamily.</text>
</comment>
<dbReference type="STRING" id="933852.A0A0C2WVA1"/>
<gene>
    <name evidence="13" type="ORF">M408DRAFT_333525</name>
</gene>
<dbReference type="GO" id="GO:0005524">
    <property type="term" value="F:ATP binding"/>
    <property type="evidence" value="ECO:0007669"/>
    <property type="project" value="UniProtKB-UniRule"/>
</dbReference>
<keyword evidence="3" id="KW-0808">Transferase</keyword>
<evidence type="ECO:0000256" key="1">
    <source>
        <dbReference type="ARBA" id="ARBA00012513"/>
    </source>
</evidence>
<evidence type="ECO:0000256" key="2">
    <source>
        <dbReference type="ARBA" id="ARBA00022527"/>
    </source>
</evidence>
<keyword evidence="14" id="KW-1185">Reference proteome</keyword>
<evidence type="ECO:0000256" key="6">
    <source>
        <dbReference type="ARBA" id="ARBA00022840"/>
    </source>
</evidence>
<evidence type="ECO:0000256" key="8">
    <source>
        <dbReference type="ARBA" id="ARBA00047899"/>
    </source>
</evidence>
<dbReference type="PANTHER" id="PTHR11042">
    <property type="entry name" value="EUKARYOTIC TRANSLATION INITIATION FACTOR 2-ALPHA KINASE EIF2-ALPHA KINASE -RELATED"/>
    <property type="match status" value="1"/>
</dbReference>
<feature type="binding site" evidence="10">
    <location>
        <position position="310"/>
    </location>
    <ligand>
        <name>ATP</name>
        <dbReference type="ChEBI" id="CHEBI:30616"/>
    </ligand>
</feature>
<keyword evidence="4 10" id="KW-0547">Nucleotide-binding</keyword>
<dbReference type="CDD" id="cd00180">
    <property type="entry name" value="PKc"/>
    <property type="match status" value="1"/>
</dbReference>
<evidence type="ECO:0000313" key="14">
    <source>
        <dbReference type="Proteomes" id="UP000054097"/>
    </source>
</evidence>
<evidence type="ECO:0000256" key="11">
    <source>
        <dbReference type="SAM" id="MobiDB-lite"/>
    </source>
</evidence>
<dbReference type="InterPro" id="IPR008271">
    <property type="entry name" value="Ser/Thr_kinase_AS"/>
</dbReference>
<feature type="compositionally biased region" description="Polar residues" evidence="11">
    <location>
        <begin position="26"/>
        <end position="38"/>
    </location>
</feature>
<dbReference type="EMBL" id="KN824386">
    <property type="protein sequence ID" value="KIM21327.1"/>
    <property type="molecule type" value="Genomic_DNA"/>
</dbReference>
<dbReference type="PANTHER" id="PTHR11042:SF138">
    <property type="entry name" value="SERINE_THREONINE-PROTEIN KINASE IKS1-RELATED"/>
    <property type="match status" value="1"/>
</dbReference>
<evidence type="ECO:0000256" key="9">
    <source>
        <dbReference type="ARBA" id="ARBA00048679"/>
    </source>
</evidence>
<keyword evidence="6 10" id="KW-0067">ATP-binding</keyword>
<protein>
    <recommendedName>
        <fullName evidence="1">non-specific serine/threonine protein kinase</fullName>
        <ecNumber evidence="1">2.7.11.1</ecNumber>
    </recommendedName>
</protein>
<dbReference type="InterPro" id="IPR017441">
    <property type="entry name" value="Protein_kinase_ATP_BS"/>
</dbReference>
<dbReference type="PROSITE" id="PS00108">
    <property type="entry name" value="PROTEIN_KINASE_ST"/>
    <property type="match status" value="1"/>
</dbReference>
<dbReference type="InterPro" id="IPR050339">
    <property type="entry name" value="CC_SR_Kinase"/>
</dbReference>
<reference evidence="14" key="2">
    <citation type="submission" date="2015-01" db="EMBL/GenBank/DDBJ databases">
        <title>Evolutionary Origins and Diversification of the Mycorrhizal Mutualists.</title>
        <authorList>
            <consortium name="DOE Joint Genome Institute"/>
            <consortium name="Mycorrhizal Genomics Consortium"/>
            <person name="Kohler A."/>
            <person name="Kuo A."/>
            <person name="Nagy L.G."/>
            <person name="Floudas D."/>
            <person name="Copeland A."/>
            <person name="Barry K.W."/>
            <person name="Cichocki N."/>
            <person name="Veneault-Fourrey C."/>
            <person name="LaButti K."/>
            <person name="Lindquist E.A."/>
            <person name="Lipzen A."/>
            <person name="Lundell T."/>
            <person name="Morin E."/>
            <person name="Murat C."/>
            <person name="Riley R."/>
            <person name="Ohm R."/>
            <person name="Sun H."/>
            <person name="Tunlid A."/>
            <person name="Henrissat B."/>
            <person name="Grigoriev I.V."/>
            <person name="Hibbett D.S."/>
            <person name="Martin F."/>
        </authorList>
    </citation>
    <scope>NUCLEOTIDE SEQUENCE [LARGE SCALE GENOMIC DNA]</scope>
    <source>
        <strain evidence="14">MAFF 305830</strain>
    </source>
</reference>
<dbReference type="PROSITE" id="PS00107">
    <property type="entry name" value="PROTEIN_KINASE_ATP"/>
    <property type="match status" value="1"/>
</dbReference>
<comment type="catalytic activity">
    <reaction evidence="8">
        <text>L-threonyl-[protein] + ATP = O-phospho-L-threonyl-[protein] + ADP + H(+)</text>
        <dbReference type="Rhea" id="RHEA:46608"/>
        <dbReference type="Rhea" id="RHEA-COMP:11060"/>
        <dbReference type="Rhea" id="RHEA-COMP:11605"/>
        <dbReference type="ChEBI" id="CHEBI:15378"/>
        <dbReference type="ChEBI" id="CHEBI:30013"/>
        <dbReference type="ChEBI" id="CHEBI:30616"/>
        <dbReference type="ChEBI" id="CHEBI:61977"/>
        <dbReference type="ChEBI" id="CHEBI:456216"/>
        <dbReference type="EC" id="2.7.11.1"/>
    </reaction>
</comment>
<evidence type="ECO:0000256" key="4">
    <source>
        <dbReference type="ARBA" id="ARBA00022741"/>
    </source>
</evidence>
<name>A0A0C2WVA1_SERVB</name>
<feature type="region of interest" description="Disordered" evidence="11">
    <location>
        <begin position="601"/>
        <end position="690"/>
    </location>
</feature>
<feature type="region of interest" description="Disordered" evidence="11">
    <location>
        <begin position="186"/>
        <end position="237"/>
    </location>
</feature>
<dbReference type="FunFam" id="3.30.200.20:FF:000306">
    <property type="entry name" value="IKS protein kinase"/>
    <property type="match status" value="1"/>
</dbReference>
<accession>A0A0C2WVA1</accession>
<dbReference type="OrthoDB" id="1405469at2759"/>
<proteinExistence type="inferred from homology"/>
<dbReference type="SMART" id="SM00220">
    <property type="entry name" value="S_TKc"/>
    <property type="match status" value="1"/>
</dbReference>
<dbReference type="EC" id="2.7.11.1" evidence="1"/>
<evidence type="ECO:0000313" key="13">
    <source>
        <dbReference type="EMBL" id="KIM21327.1"/>
    </source>
</evidence>
<feature type="region of interest" description="Disordered" evidence="11">
    <location>
        <begin position="95"/>
        <end position="130"/>
    </location>
</feature>
<evidence type="ECO:0000256" key="7">
    <source>
        <dbReference type="ARBA" id="ARBA00037982"/>
    </source>
</evidence>
<dbReference type="GO" id="GO:0005737">
    <property type="term" value="C:cytoplasm"/>
    <property type="evidence" value="ECO:0007669"/>
    <property type="project" value="TreeGrafter"/>
</dbReference>
<dbReference type="SUPFAM" id="SSF56112">
    <property type="entry name" value="Protein kinase-like (PK-like)"/>
    <property type="match status" value="1"/>
</dbReference>
<evidence type="ECO:0000259" key="12">
    <source>
        <dbReference type="PROSITE" id="PS50011"/>
    </source>
</evidence>
<dbReference type="GO" id="GO:0004674">
    <property type="term" value="F:protein serine/threonine kinase activity"/>
    <property type="evidence" value="ECO:0007669"/>
    <property type="project" value="UniProtKB-KW"/>
</dbReference>
<dbReference type="HOGENOM" id="CLU_010228_1_1_1"/>
<dbReference type="InterPro" id="IPR011009">
    <property type="entry name" value="Kinase-like_dom_sf"/>
</dbReference>
<feature type="domain" description="Protein kinase" evidence="12">
    <location>
        <begin position="277"/>
        <end position="619"/>
    </location>
</feature>
<dbReference type="PROSITE" id="PS50011">
    <property type="entry name" value="PROTEIN_KINASE_DOM"/>
    <property type="match status" value="1"/>
</dbReference>
<keyword evidence="5" id="KW-0418">Kinase</keyword>